<reference evidence="2" key="1">
    <citation type="journal article" date="2022" name="bioRxiv">
        <title>Sequencing and chromosome-scale assembly of the giantPleurodeles waltlgenome.</title>
        <authorList>
            <person name="Brown T."/>
            <person name="Elewa A."/>
            <person name="Iarovenko S."/>
            <person name="Subramanian E."/>
            <person name="Araus A.J."/>
            <person name="Petzold A."/>
            <person name="Susuki M."/>
            <person name="Suzuki K.-i.T."/>
            <person name="Hayashi T."/>
            <person name="Toyoda A."/>
            <person name="Oliveira C."/>
            <person name="Osipova E."/>
            <person name="Leigh N.D."/>
            <person name="Simon A."/>
            <person name="Yun M.H."/>
        </authorList>
    </citation>
    <scope>NUCLEOTIDE SEQUENCE</scope>
    <source>
        <strain evidence="2">20211129_DDA</strain>
        <tissue evidence="2">Liver</tissue>
    </source>
</reference>
<keyword evidence="3" id="KW-1185">Reference proteome</keyword>
<feature type="region of interest" description="Disordered" evidence="1">
    <location>
        <begin position="1"/>
        <end position="65"/>
    </location>
</feature>
<protein>
    <submittedName>
        <fullName evidence="2">Uncharacterized protein</fullName>
    </submittedName>
</protein>
<sequence>MDNRGMTEQEPEAVYGPLGDELSARRRAGGADGDRCGAASGRGTPDLMAGCRREGPGESGPGLTAACWQRPPEVVNGPSVIRARRRGVRRLEPAGLGGVLLGDRGALLVDEPTGEPAVKWAEREGRQRNLAPLDPG</sequence>
<dbReference type="Proteomes" id="UP001066276">
    <property type="component" value="Chromosome 4_1"/>
</dbReference>
<evidence type="ECO:0000313" key="3">
    <source>
        <dbReference type="Proteomes" id="UP001066276"/>
    </source>
</evidence>
<organism evidence="2 3">
    <name type="scientific">Pleurodeles waltl</name>
    <name type="common">Iberian ribbed newt</name>
    <dbReference type="NCBI Taxonomy" id="8319"/>
    <lineage>
        <taxon>Eukaryota</taxon>
        <taxon>Metazoa</taxon>
        <taxon>Chordata</taxon>
        <taxon>Craniata</taxon>
        <taxon>Vertebrata</taxon>
        <taxon>Euteleostomi</taxon>
        <taxon>Amphibia</taxon>
        <taxon>Batrachia</taxon>
        <taxon>Caudata</taxon>
        <taxon>Salamandroidea</taxon>
        <taxon>Salamandridae</taxon>
        <taxon>Pleurodelinae</taxon>
        <taxon>Pleurodeles</taxon>
    </lineage>
</organism>
<comment type="caution">
    <text evidence="2">The sequence shown here is derived from an EMBL/GenBank/DDBJ whole genome shotgun (WGS) entry which is preliminary data.</text>
</comment>
<evidence type="ECO:0000256" key="1">
    <source>
        <dbReference type="SAM" id="MobiDB-lite"/>
    </source>
</evidence>
<name>A0AAV7T7J9_PLEWA</name>
<dbReference type="EMBL" id="JANPWB010000007">
    <property type="protein sequence ID" value="KAJ1172381.1"/>
    <property type="molecule type" value="Genomic_DNA"/>
</dbReference>
<accession>A0AAV7T7J9</accession>
<evidence type="ECO:0000313" key="2">
    <source>
        <dbReference type="EMBL" id="KAJ1172381.1"/>
    </source>
</evidence>
<proteinExistence type="predicted"/>
<gene>
    <name evidence="2" type="ORF">NDU88_004228</name>
</gene>
<dbReference type="AlphaFoldDB" id="A0AAV7T7J9"/>